<keyword evidence="2 5" id="KW-0732">Signal</keyword>
<feature type="region of interest" description="Disordered" evidence="4">
    <location>
        <begin position="325"/>
        <end position="352"/>
    </location>
</feature>
<evidence type="ECO:0000256" key="3">
    <source>
        <dbReference type="ARBA" id="ARBA00022764"/>
    </source>
</evidence>
<sequence>MKLTAAAFLTLTTALAGAASAETWDMPMAYPANNYHTENAQIFADAVKECTGGELEIVIHAGGSLFKGDEIKRAVQLGEAQIGERLLSAHANENAVFAYDSIPFLATSFEASEKLRAAAEPVLAKVLEAQNIVPLYSVPWPPQGLYFSKPVDSPEAMEGTKFRAYNSITARVAELAGMVPTQVEAADLKQALATGVVSAMISSGATGVDESVWEDMTNFYDVKAWLPRNTVFVNKDALDGLSDAARTCVLDEAAAAQTRGADKAAELAGGFVKTLADNGMDVNPPSEAITAKLQEIGETMTAEWLENAGEEGKAIVDAYEARVSTVDADAGRPGRSGAPTPPPEPRSASAQC</sequence>
<dbReference type="Pfam" id="PF03480">
    <property type="entry name" value="DctP"/>
    <property type="match status" value="1"/>
</dbReference>
<dbReference type="InterPro" id="IPR018389">
    <property type="entry name" value="DctP_fam"/>
</dbReference>
<name>A0A2A3JXQ8_9RHOB</name>
<feature type="chain" id="PRO_5012652522" evidence="5">
    <location>
        <begin position="19"/>
        <end position="352"/>
    </location>
</feature>
<feature type="signal peptide" evidence="5">
    <location>
        <begin position="1"/>
        <end position="18"/>
    </location>
</feature>
<evidence type="ECO:0000313" key="6">
    <source>
        <dbReference type="EMBL" id="PBD19975.1"/>
    </source>
</evidence>
<dbReference type="GO" id="GO:0055085">
    <property type="term" value="P:transmembrane transport"/>
    <property type="evidence" value="ECO:0007669"/>
    <property type="project" value="InterPro"/>
</dbReference>
<dbReference type="PANTHER" id="PTHR33376">
    <property type="match status" value="1"/>
</dbReference>
<gene>
    <name evidence="6" type="ORF">CLG85_06500</name>
</gene>
<dbReference type="EMBL" id="NTHN01000083">
    <property type="protein sequence ID" value="PBD19975.1"/>
    <property type="molecule type" value="Genomic_DNA"/>
</dbReference>
<evidence type="ECO:0000256" key="4">
    <source>
        <dbReference type="SAM" id="MobiDB-lite"/>
    </source>
</evidence>
<evidence type="ECO:0000256" key="1">
    <source>
        <dbReference type="ARBA" id="ARBA00004418"/>
    </source>
</evidence>
<evidence type="ECO:0000256" key="5">
    <source>
        <dbReference type="SAM" id="SignalP"/>
    </source>
</evidence>
<dbReference type="CDD" id="cd13602">
    <property type="entry name" value="PBP2_TRAP_BpDctp6_7"/>
    <property type="match status" value="1"/>
</dbReference>
<dbReference type="NCBIfam" id="NF037995">
    <property type="entry name" value="TRAP_S1"/>
    <property type="match status" value="1"/>
</dbReference>
<proteinExistence type="predicted"/>
<evidence type="ECO:0000256" key="2">
    <source>
        <dbReference type="ARBA" id="ARBA00022729"/>
    </source>
</evidence>
<reference evidence="6" key="1">
    <citation type="submission" date="2017-09" db="EMBL/GenBank/DDBJ databases">
        <title>Yangia sp. SAOS 153D whole genome sequencing.</title>
        <authorList>
            <person name="Verma A."/>
            <person name="Krishnamurthi S."/>
        </authorList>
    </citation>
    <scope>NUCLEOTIDE SEQUENCE [LARGE SCALE GENOMIC DNA]</scope>
    <source>
        <strain evidence="6">SAOS 153D</strain>
    </source>
</reference>
<dbReference type="InterPro" id="IPR038404">
    <property type="entry name" value="TRAP_DctP_sf"/>
</dbReference>
<accession>A0A2A3JXQ8</accession>
<dbReference type="AlphaFoldDB" id="A0A2A3JXQ8"/>
<dbReference type="GO" id="GO:0042597">
    <property type="term" value="C:periplasmic space"/>
    <property type="evidence" value="ECO:0007669"/>
    <property type="project" value="UniProtKB-SubCell"/>
</dbReference>
<protein>
    <submittedName>
        <fullName evidence="6">C4-dicarboxylate ABC transporter substrate-binding protein</fullName>
    </submittedName>
</protein>
<organism evidence="6">
    <name type="scientific">Alloyangia mangrovi</name>
    <dbReference type="NCBI Taxonomy" id="1779329"/>
    <lineage>
        <taxon>Bacteria</taxon>
        <taxon>Pseudomonadati</taxon>
        <taxon>Pseudomonadota</taxon>
        <taxon>Alphaproteobacteria</taxon>
        <taxon>Rhodobacterales</taxon>
        <taxon>Roseobacteraceae</taxon>
        <taxon>Alloyangia</taxon>
    </lineage>
</organism>
<comment type="caution">
    <text evidence="6">The sequence shown here is derived from an EMBL/GenBank/DDBJ whole genome shotgun (WGS) entry which is preliminary data.</text>
</comment>
<comment type="subcellular location">
    <subcellularLocation>
        <location evidence="1">Periplasm</location>
    </subcellularLocation>
</comment>
<dbReference type="PANTHER" id="PTHR33376:SF4">
    <property type="entry name" value="SIALIC ACID-BINDING PERIPLASMIC PROTEIN SIAP"/>
    <property type="match status" value="1"/>
</dbReference>
<dbReference type="Gene3D" id="3.40.190.170">
    <property type="entry name" value="Bacterial extracellular solute-binding protein, family 7"/>
    <property type="match status" value="1"/>
</dbReference>
<dbReference type="OrthoDB" id="9783941at2"/>
<keyword evidence="3" id="KW-0574">Periplasm</keyword>